<gene>
    <name evidence="3" type="ORF">MPL1032_240339</name>
</gene>
<dbReference type="SUPFAM" id="SSF53850">
    <property type="entry name" value="Periplasmic binding protein-like II"/>
    <property type="match status" value="1"/>
</dbReference>
<dbReference type="InterPro" id="IPR027939">
    <property type="entry name" value="NMT1/THI5"/>
</dbReference>
<protein>
    <submittedName>
        <fullName evidence="3">Putative ABC transporter periplasmic</fullName>
    </submittedName>
</protein>
<sequence>MHMAYRKLISATAGLLALGMAFGAAPVSAADLTTVRFVYDWPSADFELIPTLVGQQKGFYEAEGIKVDVIFPPDSQTTARLLAVGQAEIGFEATTDVVFGAAQGIPITSIGLYTKSNNWGLFGRPDEPLSLDNLKGKSIAIYTDSWTKAMMPFVLKAAKLTEDDVKLIIAQDSDTNLLLAGKIDIATNTENYLVPQVQETLKKDPTALVGKAAGAPDVPVWTYTASTDYLAAHGDVAKKWMRATIKATEWAAEHPEEAAEMFTKAYPEGGSLAYNVSGWKLTAALMKGDTGYMMQEDKNWLPIAQALKDTDQIKEVLPGSKYYTNELLK</sequence>
<organism evidence="3 4">
    <name type="scientific">Mesorhizobium plurifarium</name>
    <dbReference type="NCBI Taxonomy" id="69974"/>
    <lineage>
        <taxon>Bacteria</taxon>
        <taxon>Pseudomonadati</taxon>
        <taxon>Pseudomonadota</taxon>
        <taxon>Alphaproteobacteria</taxon>
        <taxon>Hyphomicrobiales</taxon>
        <taxon>Phyllobacteriaceae</taxon>
        <taxon>Mesorhizobium</taxon>
    </lineage>
</organism>
<evidence type="ECO:0000256" key="1">
    <source>
        <dbReference type="SAM" id="SignalP"/>
    </source>
</evidence>
<dbReference type="EMBL" id="CCND01000017">
    <property type="protein sequence ID" value="CDX58942.1"/>
    <property type="molecule type" value="Genomic_DNA"/>
</dbReference>
<dbReference type="Pfam" id="PF09084">
    <property type="entry name" value="NMT1"/>
    <property type="match status" value="1"/>
</dbReference>
<proteinExistence type="predicted"/>
<dbReference type="Gene3D" id="3.40.190.10">
    <property type="entry name" value="Periplasmic binding protein-like II"/>
    <property type="match status" value="2"/>
</dbReference>
<dbReference type="AlphaFoldDB" id="A0A0K2W0Y7"/>
<dbReference type="PANTHER" id="PTHR31528:SF3">
    <property type="entry name" value="THIAMINE BIOSYNTHESIS PROTEIN HI_0357-RELATED"/>
    <property type="match status" value="1"/>
</dbReference>
<evidence type="ECO:0000259" key="2">
    <source>
        <dbReference type="Pfam" id="PF09084"/>
    </source>
</evidence>
<dbReference type="PANTHER" id="PTHR31528">
    <property type="entry name" value="4-AMINO-5-HYDROXYMETHYL-2-METHYLPYRIMIDINE PHOSPHATE SYNTHASE THI11-RELATED"/>
    <property type="match status" value="1"/>
</dbReference>
<dbReference type="GO" id="GO:0009228">
    <property type="term" value="P:thiamine biosynthetic process"/>
    <property type="evidence" value="ECO:0007669"/>
    <property type="project" value="InterPro"/>
</dbReference>
<dbReference type="InterPro" id="IPR015168">
    <property type="entry name" value="SsuA/THI5"/>
</dbReference>
<reference evidence="4" key="1">
    <citation type="submission" date="2014-08" db="EMBL/GenBank/DDBJ databases">
        <authorList>
            <person name="Edwards T."/>
        </authorList>
    </citation>
    <scope>NUCLEOTIDE SEQUENCE [LARGE SCALE GENOMIC DNA]</scope>
</reference>
<evidence type="ECO:0000313" key="3">
    <source>
        <dbReference type="EMBL" id="CDX58942.1"/>
    </source>
</evidence>
<feature type="signal peptide" evidence="1">
    <location>
        <begin position="1"/>
        <end position="29"/>
    </location>
</feature>
<feature type="chain" id="PRO_5005489905" evidence="1">
    <location>
        <begin position="30"/>
        <end position="329"/>
    </location>
</feature>
<feature type="domain" description="SsuA/THI5-like" evidence="2">
    <location>
        <begin position="47"/>
        <end position="258"/>
    </location>
</feature>
<name>A0A0K2W0Y7_MESPL</name>
<keyword evidence="1" id="KW-0732">Signal</keyword>
<evidence type="ECO:0000313" key="4">
    <source>
        <dbReference type="Proteomes" id="UP000182888"/>
    </source>
</evidence>
<accession>A0A0K2W0Y7</accession>
<dbReference type="Proteomes" id="UP000182888">
    <property type="component" value="Unassembled WGS sequence"/>
</dbReference>